<evidence type="ECO:0000313" key="2">
    <source>
        <dbReference type="Proteomes" id="UP001215087"/>
    </source>
</evidence>
<name>A0ABT5UNZ6_EUBLI</name>
<accession>A0ABT5UNZ6</accession>
<reference evidence="1 2" key="1">
    <citation type="submission" date="2023-02" db="EMBL/GenBank/DDBJ databases">
        <title>Comparative genome analysis of Eubacterium limosum species.</title>
        <authorList>
            <person name="Bak J.E."/>
        </authorList>
    </citation>
    <scope>NUCLEOTIDE SEQUENCE [LARGE SCALE GENOMIC DNA]</scope>
    <source>
        <strain evidence="1 2">KGMB01548</strain>
    </source>
</reference>
<dbReference type="RefSeq" id="WP_227209081.1">
    <property type="nucleotide sequence ID" value="NZ_JAJCLO010000018.1"/>
</dbReference>
<organism evidence="1 2">
    <name type="scientific">Eubacterium limosum</name>
    <dbReference type="NCBI Taxonomy" id="1736"/>
    <lineage>
        <taxon>Bacteria</taxon>
        <taxon>Bacillati</taxon>
        <taxon>Bacillota</taxon>
        <taxon>Clostridia</taxon>
        <taxon>Eubacteriales</taxon>
        <taxon>Eubacteriaceae</taxon>
        <taxon>Eubacterium</taxon>
    </lineage>
</organism>
<keyword evidence="2" id="KW-1185">Reference proteome</keyword>
<evidence type="ECO:0000313" key="1">
    <source>
        <dbReference type="EMBL" id="MDE1469596.1"/>
    </source>
</evidence>
<dbReference type="Proteomes" id="UP001215087">
    <property type="component" value="Unassembled WGS sequence"/>
</dbReference>
<dbReference type="EMBL" id="JAQSVD010000002">
    <property type="protein sequence ID" value="MDE1469596.1"/>
    <property type="molecule type" value="Genomic_DNA"/>
</dbReference>
<sequence>MNTSLNEKTHAVNKVFEAVFDGKMPSRVPILTNIDNAFCLEYAGYSLKKEQYSIEKTPGSH</sequence>
<comment type="caution">
    <text evidence="1">The sequence shown here is derived from an EMBL/GenBank/DDBJ whole genome shotgun (WGS) entry which is preliminary data.</text>
</comment>
<proteinExistence type="predicted"/>
<gene>
    <name evidence="1" type="ORF">PTZ04_04925</name>
</gene>
<protein>
    <submittedName>
        <fullName evidence="1">Uncharacterized protein</fullName>
    </submittedName>
</protein>